<reference evidence="8 9" key="1">
    <citation type="submission" date="2011-09" db="EMBL/GenBank/DDBJ databases">
        <title>Complete sequence of chromosome of Thioflavicoccus mobilis 8321.</title>
        <authorList>
            <consortium name="US DOE Joint Genome Institute"/>
            <person name="Lucas S."/>
            <person name="Han J."/>
            <person name="Lapidus A."/>
            <person name="Cheng J.-F."/>
            <person name="Goodwin L."/>
            <person name="Pitluck S."/>
            <person name="Peters L."/>
            <person name="Ovchinnikova G."/>
            <person name="Lu M."/>
            <person name="Detter J.C."/>
            <person name="Han C."/>
            <person name="Tapia R."/>
            <person name="Land M."/>
            <person name="Hauser L."/>
            <person name="Kyrpides N."/>
            <person name="Ivanova N."/>
            <person name="Pagani I."/>
            <person name="Vogl K."/>
            <person name="Liu Z."/>
            <person name="Imhoff J."/>
            <person name="Thiel V."/>
            <person name="Frigaard N.-U."/>
            <person name="Bryant D."/>
            <person name="Woyke T."/>
        </authorList>
    </citation>
    <scope>NUCLEOTIDE SEQUENCE [LARGE SCALE GENOMIC DNA]</scope>
    <source>
        <strain evidence="8 9">8321</strain>
    </source>
</reference>
<dbReference type="InterPro" id="IPR011577">
    <property type="entry name" value="Cyt_b561_bac/Ni-Hgenase"/>
</dbReference>
<evidence type="ECO:0000313" key="8">
    <source>
        <dbReference type="EMBL" id="AGA92220.1"/>
    </source>
</evidence>
<dbReference type="GO" id="GO:0022904">
    <property type="term" value="P:respiratory electron transport chain"/>
    <property type="evidence" value="ECO:0007669"/>
    <property type="project" value="InterPro"/>
</dbReference>
<dbReference type="SUPFAM" id="SSF81342">
    <property type="entry name" value="Transmembrane di-heme cytochromes"/>
    <property type="match status" value="1"/>
</dbReference>
<feature type="transmembrane region" description="Helical" evidence="6">
    <location>
        <begin position="235"/>
        <end position="257"/>
    </location>
</feature>
<evidence type="ECO:0000256" key="5">
    <source>
        <dbReference type="ARBA" id="ARBA00023136"/>
    </source>
</evidence>
<dbReference type="KEGG" id="tmb:Thimo_3563"/>
<accession>L0H3H4</accession>
<gene>
    <name evidence="8" type="ORF">Thimo_3563</name>
</gene>
<keyword evidence="5 6" id="KW-0472">Membrane</keyword>
<evidence type="ECO:0000256" key="4">
    <source>
        <dbReference type="ARBA" id="ARBA00022989"/>
    </source>
</evidence>
<dbReference type="PANTHER" id="PTHR30485:SF1">
    <property type="entry name" value="CYTOCHROME YDHU-RELATED"/>
    <property type="match status" value="1"/>
</dbReference>
<keyword evidence="2" id="KW-1003">Cell membrane</keyword>
<evidence type="ECO:0000256" key="2">
    <source>
        <dbReference type="ARBA" id="ARBA00022475"/>
    </source>
</evidence>
<dbReference type="PANTHER" id="PTHR30485">
    <property type="entry name" value="NI/FE-HYDROGENASE 1 B-TYPE CYTOCHROME SUBUNIT"/>
    <property type="match status" value="1"/>
</dbReference>
<evidence type="ECO:0000313" key="9">
    <source>
        <dbReference type="Proteomes" id="UP000010816"/>
    </source>
</evidence>
<dbReference type="GO" id="GO:0009055">
    <property type="term" value="F:electron transfer activity"/>
    <property type="evidence" value="ECO:0007669"/>
    <property type="project" value="InterPro"/>
</dbReference>
<dbReference type="GO" id="GO:0020037">
    <property type="term" value="F:heme binding"/>
    <property type="evidence" value="ECO:0007669"/>
    <property type="project" value="TreeGrafter"/>
</dbReference>
<comment type="subcellular location">
    <subcellularLocation>
        <location evidence="1">Cell membrane</location>
        <topology evidence="1">Multi-pass membrane protein</topology>
    </subcellularLocation>
</comment>
<sequence length="278" mass="30887">MSADSQAQRPLRKAVSYRHPLPVRISHWLNVLILTIMLGSGLQIFNAHPTLYWGSRSDADRAWLALESRRTASGELEGVTRLLGQELDTTGVLGASAGANGLQSRGFPAWATIPGPRWLAMGRRWHFFFAWLLVANGLFYLTYQLASRQATRSLLPSLGELKDLGRSIREHLGIRRLRQQAARGYNPLQKLSYLVVVLGFGPLVLLTGLAMSPWLDSTFPWLLDLFGGRQSARSIHFLAAFAFVAFVLVHLAMVVLVGPINHVRAMITGRLSIKELPE</sequence>
<dbReference type="AlphaFoldDB" id="L0H3H4"/>
<keyword evidence="4 6" id="KW-1133">Transmembrane helix</keyword>
<dbReference type="InterPro" id="IPR051542">
    <property type="entry name" value="Hydrogenase_cytochrome"/>
</dbReference>
<dbReference type="Pfam" id="PF01292">
    <property type="entry name" value="Ni_hydr_CYTB"/>
    <property type="match status" value="1"/>
</dbReference>
<evidence type="ECO:0000256" key="6">
    <source>
        <dbReference type="SAM" id="Phobius"/>
    </source>
</evidence>
<dbReference type="STRING" id="765912.Thimo_3563"/>
<evidence type="ECO:0000259" key="7">
    <source>
        <dbReference type="Pfam" id="PF01292"/>
    </source>
</evidence>
<feature type="transmembrane region" description="Helical" evidence="6">
    <location>
        <begin position="193"/>
        <end position="215"/>
    </location>
</feature>
<dbReference type="Gene3D" id="1.20.950.20">
    <property type="entry name" value="Transmembrane di-heme cytochromes, Chain C"/>
    <property type="match status" value="1"/>
</dbReference>
<evidence type="ECO:0000256" key="1">
    <source>
        <dbReference type="ARBA" id="ARBA00004651"/>
    </source>
</evidence>
<name>L0H3H4_9GAMM</name>
<feature type="transmembrane region" description="Helical" evidence="6">
    <location>
        <begin position="21"/>
        <end position="45"/>
    </location>
</feature>
<dbReference type="OrthoDB" id="197262at2"/>
<dbReference type="RefSeq" id="WP_015282345.1">
    <property type="nucleotide sequence ID" value="NC_019940.1"/>
</dbReference>
<feature type="transmembrane region" description="Helical" evidence="6">
    <location>
        <begin position="125"/>
        <end position="143"/>
    </location>
</feature>
<dbReference type="GO" id="GO:0005886">
    <property type="term" value="C:plasma membrane"/>
    <property type="evidence" value="ECO:0007669"/>
    <property type="project" value="UniProtKB-SubCell"/>
</dbReference>
<dbReference type="InterPro" id="IPR016174">
    <property type="entry name" value="Di-haem_cyt_TM"/>
</dbReference>
<dbReference type="EMBL" id="CP003051">
    <property type="protein sequence ID" value="AGA92220.1"/>
    <property type="molecule type" value="Genomic_DNA"/>
</dbReference>
<proteinExistence type="predicted"/>
<dbReference type="eggNOG" id="COG4117">
    <property type="taxonomic scope" value="Bacteria"/>
</dbReference>
<feature type="domain" description="Cytochrome b561 bacterial/Ni-hydrogenase" evidence="7">
    <location>
        <begin position="109"/>
        <end position="269"/>
    </location>
</feature>
<keyword evidence="9" id="KW-1185">Reference proteome</keyword>
<protein>
    <submittedName>
        <fullName evidence="8">Thiosulfate reductase cytochrome B subunit (Membrane anchoring protein)</fullName>
    </submittedName>
</protein>
<dbReference type="Proteomes" id="UP000010816">
    <property type="component" value="Chromosome"/>
</dbReference>
<evidence type="ECO:0000256" key="3">
    <source>
        <dbReference type="ARBA" id="ARBA00022692"/>
    </source>
</evidence>
<dbReference type="PATRIC" id="fig|765912.4.peg.3492"/>
<organism evidence="8 9">
    <name type="scientific">Thioflavicoccus mobilis 8321</name>
    <dbReference type="NCBI Taxonomy" id="765912"/>
    <lineage>
        <taxon>Bacteria</taxon>
        <taxon>Pseudomonadati</taxon>
        <taxon>Pseudomonadota</taxon>
        <taxon>Gammaproteobacteria</taxon>
        <taxon>Chromatiales</taxon>
        <taxon>Chromatiaceae</taxon>
        <taxon>Thioflavicoccus</taxon>
    </lineage>
</organism>
<keyword evidence="3 6" id="KW-0812">Transmembrane</keyword>
<dbReference type="HOGENOM" id="CLU_075520_1_1_6"/>